<dbReference type="EMBL" id="BMGI01000001">
    <property type="protein sequence ID" value="GGD23114.1"/>
    <property type="molecule type" value="Genomic_DNA"/>
</dbReference>
<sequence>MRDTNAPLPDTAFWRAYGGAFTGTLKWEQFDALFDRLATAGGDWFVFDPTGDAPEAPAADFSAALAAARACVEQVRGRSYCGAVFADDFDAPGFVKVFDPYKMGGVCGGSGERVLPRWILSRLAPDPLPPLPETPAKKGLLARLIG</sequence>
<proteinExistence type="predicted"/>
<reference evidence="2" key="1">
    <citation type="journal article" date="2019" name="Int. J. Syst. Evol. Microbiol.">
        <title>The Global Catalogue of Microorganisms (GCM) 10K type strain sequencing project: providing services to taxonomists for standard genome sequencing and annotation.</title>
        <authorList>
            <consortium name="The Broad Institute Genomics Platform"/>
            <consortium name="The Broad Institute Genome Sequencing Center for Infectious Disease"/>
            <person name="Wu L."/>
            <person name="Ma J."/>
        </authorList>
    </citation>
    <scope>NUCLEOTIDE SEQUENCE [LARGE SCALE GENOMIC DNA]</scope>
    <source>
        <strain evidence="2">CGMCC 1.12922</strain>
    </source>
</reference>
<accession>A0ABQ1QDM1</accession>
<name>A0ABQ1QDM1_9RHOB</name>
<protein>
    <submittedName>
        <fullName evidence="1">Uncharacterized protein</fullName>
    </submittedName>
</protein>
<gene>
    <name evidence="1" type="ORF">GCM10011358_04560</name>
</gene>
<keyword evidence="2" id="KW-1185">Reference proteome</keyword>
<evidence type="ECO:0000313" key="2">
    <source>
        <dbReference type="Proteomes" id="UP000617355"/>
    </source>
</evidence>
<dbReference type="Proteomes" id="UP000617355">
    <property type="component" value="Unassembled WGS sequence"/>
</dbReference>
<dbReference type="RefSeq" id="WP_188525983.1">
    <property type="nucleotide sequence ID" value="NZ_BMGI01000001.1"/>
</dbReference>
<organism evidence="1 2">
    <name type="scientific">Sinisalibacter lacisalsi</name>
    <dbReference type="NCBI Taxonomy" id="1526570"/>
    <lineage>
        <taxon>Bacteria</taxon>
        <taxon>Pseudomonadati</taxon>
        <taxon>Pseudomonadota</taxon>
        <taxon>Alphaproteobacteria</taxon>
        <taxon>Rhodobacterales</taxon>
        <taxon>Roseobacteraceae</taxon>
        <taxon>Sinisalibacter</taxon>
    </lineage>
</organism>
<evidence type="ECO:0000313" key="1">
    <source>
        <dbReference type="EMBL" id="GGD23114.1"/>
    </source>
</evidence>
<comment type="caution">
    <text evidence="1">The sequence shown here is derived from an EMBL/GenBank/DDBJ whole genome shotgun (WGS) entry which is preliminary data.</text>
</comment>